<protein>
    <submittedName>
        <fullName evidence="1">Uncharacterized protein</fullName>
    </submittedName>
</protein>
<proteinExistence type="predicted"/>
<evidence type="ECO:0000313" key="2">
    <source>
        <dbReference type="Proteomes" id="UP000095621"/>
    </source>
</evidence>
<dbReference type="AlphaFoldDB" id="A0A174YN29"/>
<reference evidence="1 2" key="1">
    <citation type="submission" date="2015-09" db="EMBL/GenBank/DDBJ databases">
        <authorList>
            <consortium name="Pathogen Informatics"/>
        </authorList>
    </citation>
    <scope>NUCLEOTIDE SEQUENCE [LARGE SCALE GENOMIC DNA]</scope>
    <source>
        <strain evidence="1 2">2789STDY5834875</strain>
    </source>
</reference>
<dbReference type="RefSeq" id="WP_055215202.1">
    <property type="nucleotide sequence ID" value="NZ_CZBU01000002.1"/>
</dbReference>
<dbReference type="OrthoDB" id="2088163at2"/>
<dbReference type="EMBL" id="CZBU01000002">
    <property type="protein sequence ID" value="CUQ76533.1"/>
    <property type="molecule type" value="Genomic_DNA"/>
</dbReference>
<accession>A0A174YN29</accession>
<dbReference type="Proteomes" id="UP000095621">
    <property type="component" value="Unassembled WGS sequence"/>
</dbReference>
<gene>
    <name evidence="1" type="ORF">ERS852490_01109</name>
</gene>
<evidence type="ECO:0000313" key="1">
    <source>
        <dbReference type="EMBL" id="CUQ76533.1"/>
    </source>
</evidence>
<sequence length="324" mass="37704">MNKIVEAVVKGQEVDKKELFNSVNDFELTRLRVSTEDGQTIMSMQVNSCKEYKDAYEFSQSCTMFNDVVYNLKKDSIEAIESEYNAEVDTLYITCKLKNGQSLTLMVINTDEVLTKDYDEMDVYQLKDFLEAVIHEKNEYYCACARISDLFGFDIKMRNTFRTYINTLDEDDWKLHISDDFISRREFINRTGVYVSALYYNIVYDKFKESGSSIDKFVETFSSNPMIQEVNLSGTFKYIVDDDTVNGLGTYDDTHEPNIWEIVNSIDMEMFHKWLESGRSIVEIMKIFKDYDKDVSRILDEIKSTSSDIGDIVESYHKALTSLD</sequence>
<organism evidence="1 2">
    <name type="scientific">Lachnospira eligens</name>
    <dbReference type="NCBI Taxonomy" id="39485"/>
    <lineage>
        <taxon>Bacteria</taxon>
        <taxon>Bacillati</taxon>
        <taxon>Bacillota</taxon>
        <taxon>Clostridia</taxon>
        <taxon>Lachnospirales</taxon>
        <taxon>Lachnospiraceae</taxon>
        <taxon>Lachnospira</taxon>
    </lineage>
</organism>
<name>A0A174YN29_9FIRM</name>